<evidence type="ECO:0000313" key="2">
    <source>
        <dbReference type="EMBL" id="MBB6730026.1"/>
    </source>
</evidence>
<dbReference type="Proteomes" id="UP000564644">
    <property type="component" value="Unassembled WGS sequence"/>
</dbReference>
<feature type="domain" description="PEP-utilising enzyme mobile" evidence="1">
    <location>
        <begin position="166"/>
        <end position="236"/>
    </location>
</feature>
<dbReference type="PANTHER" id="PTHR43615">
    <property type="entry name" value="PHOSPHOENOLPYRUVATE SYNTHASE-RELATED"/>
    <property type="match status" value="1"/>
</dbReference>
<evidence type="ECO:0000313" key="3">
    <source>
        <dbReference type="Proteomes" id="UP000564644"/>
    </source>
</evidence>
<reference evidence="2 3" key="1">
    <citation type="submission" date="2020-08" db="EMBL/GenBank/DDBJ databases">
        <title>Cohnella phylogeny.</title>
        <authorList>
            <person name="Dunlap C."/>
        </authorList>
    </citation>
    <scope>NUCLEOTIDE SEQUENCE [LARGE SCALE GENOMIC DNA]</scope>
    <source>
        <strain evidence="2 3">CBP 2801</strain>
    </source>
</reference>
<proteinExistence type="predicted"/>
<sequence length="243" mass="27173">MNTVRNLFPEDVEELGRLLPSVYQSIYRYQNERSVRLEESMRSAIRSIMPYLERFKPHIPAYKQRYIELLNIQHRMKPYDLILCFDRAVYELHARVKAGVFADLPWSKELRELFNERQEPATGTGSAEEISSGAVDFLTSGATACKGEAEGAARVVLDPSSLSEVKPGDILVTPMTDPSFLAVADRIAGLLTDRGGLVCHASILAREFNLPCIVGCRNATEVIRDGEPIRMDAFAGIVTRIAR</sequence>
<evidence type="ECO:0000259" key="1">
    <source>
        <dbReference type="Pfam" id="PF00391"/>
    </source>
</evidence>
<protein>
    <recommendedName>
        <fullName evidence="1">PEP-utilising enzyme mobile domain-containing protein</fullName>
    </recommendedName>
</protein>
<comment type="caution">
    <text evidence="2">The sequence shown here is derived from an EMBL/GenBank/DDBJ whole genome shotgun (WGS) entry which is preliminary data.</text>
</comment>
<dbReference type="EMBL" id="JACJVO010000004">
    <property type="protein sequence ID" value="MBB6730026.1"/>
    <property type="molecule type" value="Genomic_DNA"/>
</dbReference>
<organism evidence="2 3">
    <name type="scientific">Cohnella zeiphila</name>
    <dbReference type="NCBI Taxonomy" id="2761120"/>
    <lineage>
        <taxon>Bacteria</taxon>
        <taxon>Bacillati</taxon>
        <taxon>Bacillota</taxon>
        <taxon>Bacilli</taxon>
        <taxon>Bacillales</taxon>
        <taxon>Paenibacillaceae</taxon>
        <taxon>Cohnella</taxon>
    </lineage>
</organism>
<dbReference type="InterPro" id="IPR036637">
    <property type="entry name" value="Phosphohistidine_dom_sf"/>
</dbReference>
<dbReference type="Pfam" id="PF00391">
    <property type="entry name" value="PEP-utilizers"/>
    <property type="match status" value="1"/>
</dbReference>
<dbReference type="AlphaFoldDB" id="A0A7X0VTK0"/>
<dbReference type="PANTHER" id="PTHR43615:SF1">
    <property type="entry name" value="PPDK_N DOMAIN-CONTAINING PROTEIN"/>
    <property type="match status" value="1"/>
</dbReference>
<name>A0A7X0VTK0_9BACL</name>
<keyword evidence="3" id="KW-1185">Reference proteome</keyword>
<dbReference type="InterPro" id="IPR008279">
    <property type="entry name" value="PEP-util_enz_mobile_dom"/>
</dbReference>
<dbReference type="Gene3D" id="3.50.30.10">
    <property type="entry name" value="Phosphohistidine domain"/>
    <property type="match status" value="1"/>
</dbReference>
<dbReference type="RefSeq" id="WP_185127700.1">
    <property type="nucleotide sequence ID" value="NZ_JACJVO010000004.1"/>
</dbReference>
<accession>A0A7X0VTK0</accession>
<dbReference type="GO" id="GO:0016772">
    <property type="term" value="F:transferase activity, transferring phosphorus-containing groups"/>
    <property type="evidence" value="ECO:0007669"/>
    <property type="project" value="InterPro"/>
</dbReference>
<gene>
    <name evidence="2" type="ORF">H7C18_03870</name>
</gene>
<dbReference type="InterPro" id="IPR051549">
    <property type="entry name" value="PEP_Utilizing_Enz"/>
</dbReference>
<dbReference type="SUPFAM" id="SSF52009">
    <property type="entry name" value="Phosphohistidine domain"/>
    <property type="match status" value="1"/>
</dbReference>